<keyword evidence="9" id="KW-0966">Cell projection</keyword>
<dbReference type="GO" id="GO:0044781">
    <property type="term" value="P:bacterial-type flagellum organization"/>
    <property type="evidence" value="ECO:0007669"/>
    <property type="project" value="UniProtKB-UniRule"/>
</dbReference>
<dbReference type="Proteomes" id="UP001139319">
    <property type="component" value="Unassembled WGS sequence"/>
</dbReference>
<proteinExistence type="inferred from homology"/>
<feature type="compositionally biased region" description="Basic and acidic residues" evidence="8">
    <location>
        <begin position="130"/>
        <end position="142"/>
    </location>
</feature>
<keyword evidence="5 7" id="KW-0975">Bacterial flagellum</keyword>
<feature type="region of interest" description="Disordered" evidence="8">
    <location>
        <begin position="121"/>
        <end position="142"/>
    </location>
</feature>
<dbReference type="PANTHER" id="PTHR38766:SF1">
    <property type="entry name" value="FLAGELLAR PROTEIN FLIO"/>
    <property type="match status" value="1"/>
</dbReference>
<dbReference type="NCBIfam" id="TIGR03500">
    <property type="entry name" value="FliO_TIGR"/>
    <property type="match status" value="1"/>
</dbReference>
<dbReference type="AlphaFoldDB" id="A0A9X2KSP3"/>
<evidence type="ECO:0000256" key="7">
    <source>
        <dbReference type="RuleBase" id="RU362064"/>
    </source>
</evidence>
<gene>
    <name evidence="9" type="primary">fliO</name>
    <name evidence="9" type="ORF">M6D89_03350</name>
</gene>
<dbReference type="InterPro" id="IPR022781">
    <property type="entry name" value="Flagellar_biosynth_FliO"/>
</dbReference>
<accession>A0A9X2KSP3</accession>
<evidence type="ECO:0000313" key="10">
    <source>
        <dbReference type="Proteomes" id="UP001139319"/>
    </source>
</evidence>
<reference evidence="9" key="2">
    <citation type="submission" date="2023-01" db="EMBL/GenBank/DDBJ databases">
        <title>Gilvimarinus xylanilyticus HB14 isolated from Caulerpa lentillifera aquaculture base in Hainan, China.</title>
        <authorList>
            <person name="Zhang Y.-J."/>
        </authorList>
    </citation>
    <scope>NUCLEOTIDE SEQUENCE</scope>
    <source>
        <strain evidence="9">HB14</strain>
    </source>
</reference>
<sequence length="142" mass="14976">MSLLLLSAQAAASQVPVQSGSVSQLVSVLLALAAVLGLIFLLSWLVKRSGAGWGRSDHIKVLSTMALGTRERIMLVEVGPTQMLLGVTAHSIKTLHVFAEPVIAPGEKPGPDFAGKLAQYLQPQKGASRTRADADKESSHEP</sequence>
<keyword evidence="4 7" id="KW-0472">Membrane</keyword>
<comment type="subcellular location">
    <subcellularLocation>
        <location evidence="7">Cell membrane</location>
    </subcellularLocation>
    <subcellularLocation>
        <location evidence="7">Bacterial flagellum basal body</location>
    </subcellularLocation>
</comment>
<dbReference type="InterPro" id="IPR052205">
    <property type="entry name" value="FliO/MopB"/>
</dbReference>
<evidence type="ECO:0000256" key="5">
    <source>
        <dbReference type="ARBA" id="ARBA00023143"/>
    </source>
</evidence>
<comment type="caution">
    <text evidence="9">The sequence shown here is derived from an EMBL/GenBank/DDBJ whole genome shotgun (WGS) entry which is preliminary data.</text>
</comment>
<protein>
    <recommendedName>
        <fullName evidence="7">Flagellar protein</fullName>
    </recommendedName>
</protein>
<evidence type="ECO:0000256" key="2">
    <source>
        <dbReference type="ARBA" id="ARBA00022692"/>
    </source>
</evidence>
<feature type="transmembrane region" description="Helical" evidence="7">
    <location>
        <begin position="22"/>
        <end position="46"/>
    </location>
</feature>
<keyword evidence="9" id="KW-0282">Flagellum</keyword>
<evidence type="ECO:0000256" key="1">
    <source>
        <dbReference type="ARBA" id="ARBA00022475"/>
    </source>
</evidence>
<organism evidence="9 10">
    <name type="scientific">Gilvimarinus xylanilyticus</name>
    <dbReference type="NCBI Taxonomy" id="2944139"/>
    <lineage>
        <taxon>Bacteria</taxon>
        <taxon>Pseudomonadati</taxon>
        <taxon>Pseudomonadota</taxon>
        <taxon>Gammaproteobacteria</taxon>
        <taxon>Cellvibrionales</taxon>
        <taxon>Cellvibrionaceae</taxon>
        <taxon>Gilvimarinus</taxon>
    </lineage>
</organism>
<evidence type="ECO:0000256" key="4">
    <source>
        <dbReference type="ARBA" id="ARBA00023136"/>
    </source>
</evidence>
<name>A0A9X2KSP3_9GAMM</name>
<reference evidence="9" key="1">
    <citation type="submission" date="2022-05" db="EMBL/GenBank/DDBJ databases">
        <authorList>
            <person name="Sun H.-N."/>
        </authorList>
    </citation>
    <scope>NUCLEOTIDE SEQUENCE</scope>
    <source>
        <strain evidence="9">HB14</strain>
    </source>
</reference>
<dbReference type="GO" id="GO:0005886">
    <property type="term" value="C:plasma membrane"/>
    <property type="evidence" value="ECO:0007669"/>
    <property type="project" value="UniProtKB-SubCell"/>
</dbReference>
<keyword evidence="1 7" id="KW-1003">Cell membrane</keyword>
<dbReference type="RefSeq" id="WP_253966614.1">
    <property type="nucleotide sequence ID" value="NZ_JAMFTH010000001.1"/>
</dbReference>
<dbReference type="Pfam" id="PF04347">
    <property type="entry name" value="FliO"/>
    <property type="match status" value="1"/>
</dbReference>
<evidence type="ECO:0000313" key="9">
    <source>
        <dbReference type="EMBL" id="MCP8898332.1"/>
    </source>
</evidence>
<keyword evidence="2 7" id="KW-0812">Transmembrane</keyword>
<evidence type="ECO:0000256" key="8">
    <source>
        <dbReference type="SAM" id="MobiDB-lite"/>
    </source>
</evidence>
<keyword evidence="10" id="KW-1185">Reference proteome</keyword>
<keyword evidence="3 7" id="KW-1133">Transmembrane helix</keyword>
<evidence type="ECO:0000256" key="6">
    <source>
        <dbReference type="ARBA" id="ARBA00037937"/>
    </source>
</evidence>
<dbReference type="PANTHER" id="PTHR38766">
    <property type="entry name" value="FLAGELLAR PROTEIN FLIO"/>
    <property type="match status" value="1"/>
</dbReference>
<evidence type="ECO:0000256" key="3">
    <source>
        <dbReference type="ARBA" id="ARBA00022989"/>
    </source>
</evidence>
<dbReference type="EMBL" id="JAMFTH010000001">
    <property type="protein sequence ID" value="MCP8898332.1"/>
    <property type="molecule type" value="Genomic_DNA"/>
</dbReference>
<comment type="similarity">
    <text evidence="6 7">Belongs to the FliO/MopB family.</text>
</comment>
<keyword evidence="9" id="KW-0969">Cilium</keyword>
<dbReference type="GO" id="GO:0009425">
    <property type="term" value="C:bacterial-type flagellum basal body"/>
    <property type="evidence" value="ECO:0007669"/>
    <property type="project" value="UniProtKB-SubCell"/>
</dbReference>